<gene>
    <name evidence="1" type="ORF">CAEBREN_08844</name>
</gene>
<reference evidence="2" key="1">
    <citation type="submission" date="2011-07" db="EMBL/GenBank/DDBJ databases">
        <authorList>
            <consortium name="Caenorhabditis brenneri Sequencing and Analysis Consortium"/>
            <person name="Wilson R.K."/>
        </authorList>
    </citation>
    <scope>NUCLEOTIDE SEQUENCE [LARGE SCALE GENOMIC DNA]</scope>
    <source>
        <strain evidence="2">PB2801</strain>
    </source>
</reference>
<dbReference type="OrthoDB" id="5896154at2759"/>
<dbReference type="InParanoid" id="G0NIM7"/>
<evidence type="ECO:0000313" key="1">
    <source>
        <dbReference type="EMBL" id="EGT31943.1"/>
    </source>
</evidence>
<dbReference type="HOGENOM" id="CLU_2238970_0_0_1"/>
<evidence type="ECO:0000313" key="2">
    <source>
        <dbReference type="Proteomes" id="UP000008068"/>
    </source>
</evidence>
<protein>
    <submittedName>
        <fullName evidence="1">Uncharacterized protein</fullName>
    </submittedName>
</protein>
<sequence length="105" mass="12410">MTKKWKLNISGCPGFGVAIAKKWMEWDVDCKSRLEFYYDDYKKVVPSFVRRFGTIKIVQQTETMVRFETPNPNKHMILILQFEFILAMIAADLEEKDFEGYIFSP</sequence>
<proteinExistence type="predicted"/>
<dbReference type="EMBL" id="GL379891">
    <property type="protein sequence ID" value="EGT31943.1"/>
    <property type="molecule type" value="Genomic_DNA"/>
</dbReference>
<accession>G0NIM7</accession>
<keyword evidence="2" id="KW-1185">Reference proteome</keyword>
<organism evidence="2">
    <name type="scientific">Caenorhabditis brenneri</name>
    <name type="common">Nematode worm</name>
    <dbReference type="NCBI Taxonomy" id="135651"/>
    <lineage>
        <taxon>Eukaryota</taxon>
        <taxon>Metazoa</taxon>
        <taxon>Ecdysozoa</taxon>
        <taxon>Nematoda</taxon>
        <taxon>Chromadorea</taxon>
        <taxon>Rhabditida</taxon>
        <taxon>Rhabditina</taxon>
        <taxon>Rhabditomorpha</taxon>
        <taxon>Rhabditoidea</taxon>
        <taxon>Rhabditidae</taxon>
        <taxon>Peloderinae</taxon>
        <taxon>Caenorhabditis</taxon>
    </lineage>
</organism>
<dbReference type="AlphaFoldDB" id="G0NIM7"/>
<name>G0NIM7_CAEBE</name>
<dbReference type="Proteomes" id="UP000008068">
    <property type="component" value="Unassembled WGS sequence"/>
</dbReference>